<dbReference type="Gene3D" id="2.60.120.290">
    <property type="entry name" value="Spermadhesin, CUB domain"/>
    <property type="match status" value="1"/>
</dbReference>
<dbReference type="InterPro" id="IPR001507">
    <property type="entry name" value="ZP_dom"/>
</dbReference>
<dbReference type="PRINTS" id="PR00023">
    <property type="entry name" value="ZPELLUCIDA"/>
</dbReference>
<dbReference type="InterPro" id="IPR055355">
    <property type="entry name" value="ZP-C"/>
</dbReference>
<evidence type="ECO:0000256" key="1">
    <source>
        <dbReference type="ARBA" id="ARBA00022729"/>
    </source>
</evidence>
<dbReference type="SUPFAM" id="SSF49854">
    <property type="entry name" value="Spermadhesin, CUB domain"/>
    <property type="match status" value="1"/>
</dbReference>
<dbReference type="PANTHER" id="PTHR14002">
    <property type="entry name" value="ENDOGLIN/TGF-BETA RECEPTOR TYPE III"/>
    <property type="match status" value="1"/>
</dbReference>
<evidence type="ECO:0000313" key="6">
    <source>
        <dbReference type="Proteomes" id="UP000824782"/>
    </source>
</evidence>
<feature type="domain" description="ZP" evidence="4">
    <location>
        <begin position="78"/>
        <end position="322"/>
    </location>
</feature>
<dbReference type="PROSITE" id="PS51034">
    <property type="entry name" value="ZP_2"/>
    <property type="match status" value="1"/>
</dbReference>
<dbReference type="InterPro" id="IPR048290">
    <property type="entry name" value="ZP_chr"/>
</dbReference>
<proteinExistence type="predicted"/>
<dbReference type="InterPro" id="IPR035914">
    <property type="entry name" value="Sperma_CUB_dom_sf"/>
</dbReference>
<dbReference type="SMART" id="SM00241">
    <property type="entry name" value="ZP"/>
    <property type="match status" value="1"/>
</dbReference>
<dbReference type="Proteomes" id="UP000824782">
    <property type="component" value="Unassembled WGS sequence"/>
</dbReference>
<dbReference type="Gene3D" id="2.60.40.4100">
    <property type="entry name" value="Zona pellucida, ZP-C domain"/>
    <property type="match status" value="1"/>
</dbReference>
<comment type="caution">
    <text evidence="5">The sequence shown here is derived from an EMBL/GenBank/DDBJ whole genome shotgun (WGS) entry which is preliminary data.</text>
</comment>
<dbReference type="EMBL" id="WNYA01002156">
    <property type="protein sequence ID" value="KAG8544576.1"/>
    <property type="molecule type" value="Genomic_DNA"/>
</dbReference>
<protein>
    <recommendedName>
        <fullName evidence="4">ZP domain-containing protein</fullName>
    </recommendedName>
</protein>
<dbReference type="Pfam" id="PF23344">
    <property type="entry name" value="ZP-N"/>
    <property type="match status" value="1"/>
</dbReference>
<evidence type="ECO:0000256" key="2">
    <source>
        <dbReference type="ARBA" id="ARBA00023157"/>
    </source>
</evidence>
<dbReference type="InterPro" id="IPR042235">
    <property type="entry name" value="ZP-C_dom"/>
</dbReference>
<keyword evidence="3" id="KW-0325">Glycoprotein</keyword>
<accession>A0AAV6Z604</accession>
<gene>
    <name evidence="5" type="ORF">GDO81_022245</name>
</gene>
<dbReference type="Pfam" id="PF00100">
    <property type="entry name" value="Zona_pellucida"/>
    <property type="match status" value="1"/>
</dbReference>
<dbReference type="Gene3D" id="2.60.40.3210">
    <property type="entry name" value="Zona pellucida, ZP-N domain"/>
    <property type="match status" value="1"/>
</dbReference>
<name>A0AAV6Z604_ENGPU</name>
<reference evidence="5" key="1">
    <citation type="thesis" date="2020" institute="ProQuest LLC" country="789 East Eisenhower Parkway, Ann Arbor, MI, USA">
        <title>Comparative Genomics and Chromosome Evolution.</title>
        <authorList>
            <person name="Mudd A.B."/>
        </authorList>
    </citation>
    <scope>NUCLEOTIDE SEQUENCE</scope>
    <source>
        <strain evidence="5">237g6f4</strain>
        <tissue evidence="5">Blood</tissue>
    </source>
</reference>
<evidence type="ECO:0000313" key="5">
    <source>
        <dbReference type="EMBL" id="KAG8544576.1"/>
    </source>
</evidence>
<dbReference type="InterPro" id="IPR055356">
    <property type="entry name" value="ZP-N"/>
</dbReference>
<sequence length="347" mass="39593">MTRTRNSQSCYLSSLSIYDGTPLGSRSLGNLCRSSRRDFVSSSNSISIVYSRADRDAGLQFSATYYSTATNNQNVSLSCYSDYMKAQVSLSYLQSLDFSSDDVVLNDPRCRPQVVGNWLEFHIPYGRCLTVKQVENDTITYSNTLFTASANTIIIYRKKIGFNLKCRLYQDTVVEGMYSADDFIKKSITQYGLYSANLTFFQSSNYIYQVYQHPYYVELNQHLYLQATLQTSDPGLILFVDTCVASPDEFDFTRNVFYIIRNGCSRVSDYRNYPTPSNNIVRFGFNAFTFLKRHSKVYIQCRLVVCKEGSPNSRCSQGCMRRPKRAAAPHHHDEVLVVAGPLELQQE</sequence>
<organism evidence="5 6">
    <name type="scientific">Engystomops pustulosus</name>
    <name type="common">Tungara frog</name>
    <name type="synonym">Physalaemus pustulosus</name>
    <dbReference type="NCBI Taxonomy" id="76066"/>
    <lineage>
        <taxon>Eukaryota</taxon>
        <taxon>Metazoa</taxon>
        <taxon>Chordata</taxon>
        <taxon>Craniata</taxon>
        <taxon>Vertebrata</taxon>
        <taxon>Euteleostomi</taxon>
        <taxon>Amphibia</taxon>
        <taxon>Batrachia</taxon>
        <taxon>Anura</taxon>
        <taxon>Neobatrachia</taxon>
        <taxon>Hyloidea</taxon>
        <taxon>Leptodactylidae</taxon>
        <taxon>Leiuperinae</taxon>
        <taxon>Engystomops</taxon>
    </lineage>
</organism>
<keyword evidence="6" id="KW-1185">Reference proteome</keyword>
<evidence type="ECO:0000259" key="4">
    <source>
        <dbReference type="PROSITE" id="PS51034"/>
    </source>
</evidence>
<dbReference type="FunFam" id="2.60.40.4100:FF:000005">
    <property type="entry name" value="Deleted in malignant brain tumors 1"/>
    <property type="match status" value="1"/>
</dbReference>
<dbReference type="AlphaFoldDB" id="A0AAV6Z604"/>
<dbReference type="PANTHER" id="PTHR14002:SF38">
    <property type="entry name" value="CUB AND ZONA PELLUCIDA-LIKE DOMAIN-CONTAINING PROTEIN 1"/>
    <property type="match status" value="1"/>
</dbReference>
<keyword evidence="1" id="KW-0732">Signal</keyword>
<keyword evidence="2" id="KW-1015">Disulfide bond</keyword>
<evidence type="ECO:0000256" key="3">
    <source>
        <dbReference type="ARBA" id="ARBA00023180"/>
    </source>
</evidence>